<feature type="transmembrane region" description="Helical" evidence="1">
    <location>
        <begin position="5"/>
        <end position="22"/>
    </location>
</feature>
<feature type="transmembrane region" description="Helical" evidence="1">
    <location>
        <begin position="72"/>
        <end position="91"/>
    </location>
</feature>
<proteinExistence type="predicted"/>
<sequence length="136" mass="15762">MILPLYALVFLEGMTIILLFHSPLRKPLVKLLNRLKKGKGPIIANSVFGTLFMILISIFYNMSKMRTTNHLLILPNYLLEASFLGTLTYILDRLTLLFKVTFFCLCLLISNSLIICLNDMKYDIFIRSITFYFIKV</sequence>
<dbReference type="Proteomes" id="UP000249390">
    <property type="component" value="Unassembled WGS sequence"/>
</dbReference>
<accession>A0A328DAP3</accession>
<evidence type="ECO:0000313" key="2">
    <source>
        <dbReference type="EMBL" id="RAL41013.1"/>
    </source>
</evidence>
<feature type="transmembrane region" description="Helical" evidence="1">
    <location>
        <begin position="97"/>
        <end position="117"/>
    </location>
</feature>
<feature type="transmembrane region" description="Helical" evidence="1">
    <location>
        <begin position="42"/>
        <end position="60"/>
    </location>
</feature>
<gene>
    <name evidence="2" type="ORF">DM860_008711</name>
</gene>
<name>A0A328DAP3_9ASTE</name>
<keyword evidence="3" id="KW-1185">Reference proteome</keyword>
<keyword evidence="1" id="KW-0472">Membrane</keyword>
<organism evidence="2 3">
    <name type="scientific">Cuscuta australis</name>
    <dbReference type="NCBI Taxonomy" id="267555"/>
    <lineage>
        <taxon>Eukaryota</taxon>
        <taxon>Viridiplantae</taxon>
        <taxon>Streptophyta</taxon>
        <taxon>Embryophyta</taxon>
        <taxon>Tracheophyta</taxon>
        <taxon>Spermatophyta</taxon>
        <taxon>Magnoliopsida</taxon>
        <taxon>eudicotyledons</taxon>
        <taxon>Gunneridae</taxon>
        <taxon>Pentapetalae</taxon>
        <taxon>asterids</taxon>
        <taxon>lamiids</taxon>
        <taxon>Solanales</taxon>
        <taxon>Convolvulaceae</taxon>
        <taxon>Cuscuteae</taxon>
        <taxon>Cuscuta</taxon>
        <taxon>Cuscuta subgen. Grammica</taxon>
        <taxon>Cuscuta sect. Cleistogrammica</taxon>
    </lineage>
</organism>
<dbReference type="AlphaFoldDB" id="A0A328DAP3"/>
<dbReference type="EMBL" id="NQVE01000192">
    <property type="protein sequence ID" value="RAL41013.1"/>
    <property type="molecule type" value="Genomic_DNA"/>
</dbReference>
<keyword evidence="1" id="KW-0812">Transmembrane</keyword>
<keyword evidence="1" id="KW-1133">Transmembrane helix</keyword>
<protein>
    <submittedName>
        <fullName evidence="2">Uncharacterized protein</fullName>
    </submittedName>
</protein>
<evidence type="ECO:0000313" key="3">
    <source>
        <dbReference type="Proteomes" id="UP000249390"/>
    </source>
</evidence>
<evidence type="ECO:0000256" key="1">
    <source>
        <dbReference type="SAM" id="Phobius"/>
    </source>
</evidence>
<comment type="caution">
    <text evidence="2">The sequence shown here is derived from an EMBL/GenBank/DDBJ whole genome shotgun (WGS) entry which is preliminary data.</text>
</comment>
<reference evidence="2 3" key="1">
    <citation type="submission" date="2018-06" db="EMBL/GenBank/DDBJ databases">
        <title>The Genome of Cuscuta australis (Dodder) Provides Insight into the Evolution of Plant Parasitism.</title>
        <authorList>
            <person name="Liu H."/>
        </authorList>
    </citation>
    <scope>NUCLEOTIDE SEQUENCE [LARGE SCALE GENOMIC DNA]</scope>
    <source>
        <strain evidence="3">cv. Yunnan</strain>
        <tissue evidence="2">Vines</tissue>
    </source>
</reference>